<dbReference type="GO" id="GO:0016491">
    <property type="term" value="F:oxidoreductase activity"/>
    <property type="evidence" value="ECO:0007669"/>
    <property type="project" value="UniProtKB-KW"/>
</dbReference>
<dbReference type="PANTHER" id="PTHR42813">
    <property type="entry name" value="ZINC-TYPE ALCOHOL DEHYDROGENASE-LIKE"/>
    <property type="match status" value="1"/>
</dbReference>
<evidence type="ECO:0000259" key="6">
    <source>
        <dbReference type="Pfam" id="PF00107"/>
    </source>
</evidence>
<dbReference type="PROSITE" id="PS00059">
    <property type="entry name" value="ADH_ZINC"/>
    <property type="match status" value="1"/>
</dbReference>
<sequence>MKAACWMGPDTVEVQDVPDPSILNDRDAIVRVTSTAICGSDLHLLQGYVPTMQKGDVLGHEFMGEVVEVGPGVDSDTLRAGDRVVVPFPIACGSCLACQSELYSCCENTNPNAGIAEKVFGHPVAGIYGYSHLTGGFAGGQAEYARVPFADVNPVKVDSGLTDEQVLFLSDILPTGYMGAEMCDIRDGDVVAVWGAGAVGQFAMDSARVLGADTVIAIDKETYRLDMAAEQGYITVNLEEEDVRSALLELTGGRGPDKCIDAVGLEATHGAPHIRLYDKVKQTVRAESDRPHALRQAILSCRSGGVVSVIGAYGGLIDKFPAGAWMNRSLTLRAGQCHVQRYLGPLLGRIEQGELDPTRVITHTLPLTDAPRAYDLFKNKEDNCEKVVLTP</sequence>
<keyword evidence="2 5" id="KW-0479">Metal-binding</keyword>
<dbReference type="OrthoDB" id="241504at2"/>
<name>A0A5N8VUR6_9ACTN</name>
<dbReference type="Gene3D" id="3.40.50.720">
    <property type="entry name" value="NAD(P)-binding Rossmann-like Domain"/>
    <property type="match status" value="1"/>
</dbReference>
<dbReference type="InterPro" id="IPR013154">
    <property type="entry name" value="ADH-like_N"/>
</dbReference>
<dbReference type="InterPro" id="IPR011032">
    <property type="entry name" value="GroES-like_sf"/>
</dbReference>
<organism evidence="8 9">
    <name type="scientific">Streptomyces phyllanthi</name>
    <dbReference type="NCBI Taxonomy" id="1803180"/>
    <lineage>
        <taxon>Bacteria</taxon>
        <taxon>Bacillati</taxon>
        <taxon>Actinomycetota</taxon>
        <taxon>Actinomycetes</taxon>
        <taxon>Kitasatosporales</taxon>
        <taxon>Streptomycetaceae</taxon>
        <taxon>Streptomyces</taxon>
    </lineage>
</organism>
<evidence type="ECO:0000313" key="9">
    <source>
        <dbReference type="Proteomes" id="UP000326979"/>
    </source>
</evidence>
<dbReference type="InterPro" id="IPR036291">
    <property type="entry name" value="NAD(P)-bd_dom_sf"/>
</dbReference>
<proteinExistence type="inferred from homology"/>
<comment type="caution">
    <text evidence="8">The sequence shown here is derived from an EMBL/GenBank/DDBJ whole genome shotgun (WGS) entry which is preliminary data.</text>
</comment>
<feature type="domain" description="Alcohol dehydrogenase-like C-terminal" evidence="6">
    <location>
        <begin position="198"/>
        <end position="268"/>
    </location>
</feature>
<keyword evidence="9" id="KW-1185">Reference proteome</keyword>
<evidence type="ECO:0000256" key="3">
    <source>
        <dbReference type="ARBA" id="ARBA00022833"/>
    </source>
</evidence>
<dbReference type="CDD" id="cd08283">
    <property type="entry name" value="FDH_like_1"/>
    <property type="match status" value="1"/>
</dbReference>
<keyword evidence="4" id="KW-0560">Oxidoreductase</keyword>
<dbReference type="SUPFAM" id="SSF51735">
    <property type="entry name" value="NAD(P)-binding Rossmann-fold domains"/>
    <property type="match status" value="1"/>
</dbReference>
<gene>
    <name evidence="8" type="ORF">FNH04_03465</name>
</gene>
<dbReference type="Proteomes" id="UP000326979">
    <property type="component" value="Unassembled WGS sequence"/>
</dbReference>
<dbReference type="InterPro" id="IPR002328">
    <property type="entry name" value="ADH_Zn_CS"/>
</dbReference>
<dbReference type="Pfam" id="PF00107">
    <property type="entry name" value="ADH_zinc_N"/>
    <property type="match status" value="1"/>
</dbReference>
<reference evidence="8 9" key="1">
    <citation type="submission" date="2019-07" db="EMBL/GenBank/DDBJ databases">
        <title>New species of Amycolatopsis and Streptomyces.</title>
        <authorList>
            <person name="Duangmal K."/>
            <person name="Teo W.F.A."/>
            <person name="Lipun K."/>
        </authorList>
    </citation>
    <scope>NUCLEOTIDE SEQUENCE [LARGE SCALE GENOMIC DNA]</scope>
    <source>
        <strain evidence="8 9">TISTR 2346</strain>
    </source>
</reference>
<dbReference type="RefSeq" id="WP_152780155.1">
    <property type="nucleotide sequence ID" value="NZ_BAABEQ010000136.1"/>
</dbReference>
<dbReference type="PANTHER" id="PTHR42813:SF2">
    <property type="entry name" value="DEHYDROGENASE, ZINC-CONTAINING, PUTATIVE (AFU_ORTHOLOGUE AFUA_2G02810)-RELATED"/>
    <property type="match status" value="1"/>
</dbReference>
<dbReference type="AlphaFoldDB" id="A0A5N8VUR6"/>
<evidence type="ECO:0000256" key="1">
    <source>
        <dbReference type="ARBA" id="ARBA00001947"/>
    </source>
</evidence>
<keyword evidence="3 5" id="KW-0862">Zinc</keyword>
<protein>
    <submittedName>
        <fullName evidence="8">Glutathione-dependent formaldehyde dehydrogenase</fullName>
    </submittedName>
</protein>
<evidence type="ECO:0000313" key="8">
    <source>
        <dbReference type="EMBL" id="MPY39021.1"/>
    </source>
</evidence>
<evidence type="ECO:0000256" key="2">
    <source>
        <dbReference type="ARBA" id="ARBA00022723"/>
    </source>
</evidence>
<accession>A0A5N8VUR6</accession>
<comment type="similarity">
    <text evidence="5">Belongs to the zinc-containing alcohol dehydrogenase family.</text>
</comment>
<evidence type="ECO:0000256" key="4">
    <source>
        <dbReference type="ARBA" id="ARBA00023002"/>
    </source>
</evidence>
<dbReference type="InterPro" id="IPR013149">
    <property type="entry name" value="ADH-like_C"/>
</dbReference>
<evidence type="ECO:0000259" key="7">
    <source>
        <dbReference type="Pfam" id="PF08240"/>
    </source>
</evidence>
<feature type="domain" description="Alcohol dehydrogenase-like N-terminal" evidence="7">
    <location>
        <begin position="25"/>
        <end position="155"/>
    </location>
</feature>
<dbReference type="Gene3D" id="3.90.180.10">
    <property type="entry name" value="Medium-chain alcohol dehydrogenases, catalytic domain"/>
    <property type="match status" value="1"/>
</dbReference>
<comment type="cofactor">
    <cofactor evidence="1 5">
        <name>Zn(2+)</name>
        <dbReference type="ChEBI" id="CHEBI:29105"/>
    </cofactor>
</comment>
<evidence type="ECO:0000256" key="5">
    <source>
        <dbReference type="RuleBase" id="RU361277"/>
    </source>
</evidence>
<dbReference type="SUPFAM" id="SSF50129">
    <property type="entry name" value="GroES-like"/>
    <property type="match status" value="1"/>
</dbReference>
<dbReference type="Pfam" id="PF08240">
    <property type="entry name" value="ADH_N"/>
    <property type="match status" value="1"/>
</dbReference>
<dbReference type="EMBL" id="VJZE01000010">
    <property type="protein sequence ID" value="MPY39021.1"/>
    <property type="molecule type" value="Genomic_DNA"/>
</dbReference>
<dbReference type="GO" id="GO:0008270">
    <property type="term" value="F:zinc ion binding"/>
    <property type="evidence" value="ECO:0007669"/>
    <property type="project" value="InterPro"/>
</dbReference>